<evidence type="ECO:0000313" key="6">
    <source>
        <dbReference type="Proteomes" id="UP000738402"/>
    </source>
</evidence>
<dbReference type="SUPFAM" id="SSF48371">
    <property type="entry name" value="ARM repeat"/>
    <property type="match status" value="2"/>
</dbReference>
<dbReference type="PANTHER" id="PTHR12295">
    <property type="entry name" value="FURRY-RELATED"/>
    <property type="match status" value="1"/>
</dbReference>
<feature type="region of interest" description="Disordered" evidence="1">
    <location>
        <begin position="2359"/>
        <end position="2381"/>
    </location>
</feature>
<dbReference type="InterPro" id="IPR016024">
    <property type="entry name" value="ARM-type_fold"/>
</dbReference>
<dbReference type="GO" id="GO:0000902">
    <property type="term" value="P:cell morphogenesis"/>
    <property type="evidence" value="ECO:0007669"/>
    <property type="project" value="InterPro"/>
</dbReference>
<evidence type="ECO:0000259" key="3">
    <source>
        <dbReference type="Pfam" id="PF14225"/>
    </source>
</evidence>
<dbReference type="EMBL" id="JAHLUH010000002">
    <property type="protein sequence ID" value="KAG7730079.1"/>
    <property type="molecule type" value="Genomic_DNA"/>
</dbReference>
<accession>A0AAN6D8U2</accession>
<feature type="domain" description="Cell morphogenesis protein C-terminal" evidence="3">
    <location>
        <begin position="1878"/>
        <end position="2128"/>
    </location>
</feature>
<dbReference type="InterPro" id="IPR025614">
    <property type="entry name" value="Cell_morpho_N"/>
</dbReference>
<feature type="compositionally biased region" description="Polar residues" evidence="1">
    <location>
        <begin position="2359"/>
        <end position="2378"/>
    </location>
</feature>
<feature type="domain" description="Cell morphogenesis protein N-terminal" evidence="2">
    <location>
        <begin position="268"/>
        <end position="830"/>
    </location>
</feature>
<dbReference type="InterPro" id="IPR039867">
    <property type="entry name" value="Furry/Tao3/Mor2"/>
</dbReference>
<reference evidence="5" key="1">
    <citation type="journal article" date="2021" name="G3 (Bethesda)">
        <title>Genomic diversity, chromosomal rearrangements, and interspecies hybridization in the ogataea polymorpha species complex.</title>
        <authorList>
            <person name="Hanson S.J."/>
            <person name="Cinneide E.O."/>
            <person name="Salzberg L.I."/>
            <person name="Wolfe K.H."/>
            <person name="McGowan J."/>
            <person name="Fitzpatrick D.A."/>
            <person name="Matlin K."/>
        </authorList>
    </citation>
    <scope>NUCLEOTIDE SEQUENCE</scope>
    <source>
        <strain evidence="5">83-405-1</strain>
    </source>
</reference>
<evidence type="ECO:0008006" key="7">
    <source>
        <dbReference type="Google" id="ProtNLM"/>
    </source>
</evidence>
<dbReference type="InterPro" id="IPR029473">
    <property type="entry name" value="MOR2-PAG1_mid"/>
</dbReference>
<dbReference type="InterPro" id="IPR025481">
    <property type="entry name" value="Cell_Morphogen_C"/>
</dbReference>
<dbReference type="GO" id="GO:0030427">
    <property type="term" value="C:site of polarized growth"/>
    <property type="evidence" value="ECO:0007669"/>
    <property type="project" value="TreeGrafter"/>
</dbReference>
<evidence type="ECO:0000259" key="4">
    <source>
        <dbReference type="Pfam" id="PF14228"/>
    </source>
</evidence>
<sequence>MAERNWQEGADRGGAQQPVNVIEIPDLNGLLPEDTFHKAAGARKTSQHTLAHGSNATPSAQNPEPHEIHIPQPQDDDGDGYGAQPLSFRLGDPVSQNGTEPAAVIEQRQASISAKQKQSYPNYTLNIMVRQFTKLAERKLNLCLNSVPLDQEPNIIEILSEGVDPTFDRVITSLGYIARRKPKSVTDAVMHWRRGKSELREMARAMLEKDMMQWNSYKNTSTPQTHKKSSSRSSRSTHDSPAINSDAETLRQLEQKVQKSKITFTQADRQFTISTYILWRVLIEVVRQTPTQTLIEETGLEEIMYNYLRNIDPYLVSQSIIHSSNWNLLAGLIGQMSEKSFLSVSDRFIADLEKFPKGYTDGSDVSESRLNLLIHGMRYLQFSNSSLERFEEGADFMKSLAKFFYRCENDNLLNSYCDVINQLLLSLAETLTAEVNHPTWVDAVTMIFNKSVHIATAKPPKLWNYAATLVATAVSVAPKTLFDREWLKIVNMYIRRLKPKLPTEEKVVITKCLARLIWAYLYRYSDTLNAKTRNLESIANQLFQGQQNKKQQWITHDSLLIQATVQTLRAMAYSQLNFTLENIVLPILKSSFNGTSLESISHEKVILCIRTYACILSDYKSKERPPFPTDYVIHSSLDPMEFCNNDNKEIFDANSSNSAVHEEVSSLFISLLFLLDQQVGCKTLDGNIANVGAGSGSSAGTTSSTPTLPLKISQFYFHQDGYQAKNLELFSTVISVVSWCLSSNSSQYRRVIELLVKNTIHEDENVSAFSTDMLKILMTKKNPNVIMTVFARTAFYLDEKAASLLNHEYVSSTEYVKLLEIYVDLLQCWLEFLAETHKGSLETPNEMYNVNHGFVQEEIQETKPFEDLELKTIVTIIDEVEGNGLFFLFSHDFRVRFLGSQILRIIAQFDEVIYDLTSDTGGAKDPEEDSKKVHNRMPSKFAAEFGTRVIHVLESLDFFEFIGPKKPILSEAESKRLARLQHKQRKDTIIRLAESNHGVDAALWFKVFEEILDSLVRRCPIQIAIARSHSCIRLVQLYDQLVSISLDPNSKSVSSLIWDYMLCLKIACSSLTSTSEQRLHIPAVATAAPTSSSIYAPLTKSHMRKRSQQLFTVQHQKITSAKSIFKMTVPLLTATNTKLKEALVEGLSCLNVNIFNSFLESIESILEGWAREQHPAEADLRLRVEITGVLNKVIAKFYKIGVPFLDDTVSRKLQYILENNKAFLSRPESQTNFELHRLRKYFCGLLETFHSECLKLDQVDRWLPFKFRRESFEFMDEWCGYGKDTSLFNERYRRMTEQISRRADAVTLQASLELQKRQLQYSAISCMANLCCSPIATEKDSFNIPKVLDWIDSLFNTYTDKIIEMARRALLQILVVSTASDEILDQVINKCYTHDPALDNYFVTLSEAFVKGAKFREKVHRPLALGLFACGSDNISVRTAAASLLEHTEMKFYETNKSAAFIDGICCRSRVIYKRTLFQLSTHFATAHPEDKYMMISELTMLFHIVGSSPRRDILAVLLPWVQTVELTLAPDHPDRHNSLMVLYNFFEITVKFAHKMQNEVEALWVALANGTNKSNVDEIYRFIVEHSLEMKNTVFWECSRQVISCLATIPAGVNLVDTLISNLEPKSMIPVEKLNADDTATFEDESQITHGLPYVAQLAKIAQTTKGVTAPSFSLCELSVIFLSDLLLTPSENVKANLSLLLHLAFVLLDDQLAIVQDQACAMLIHLLRQYGDDDAGQCKRIIDSLRSHDRQKRFWTHGDLGGDKNGGRIPENMDALVRNVMHVFEKTYPGIQQDWSRTALAWATSCKVMHIAARSFQIFRCLISFLDLGMLRDMLLCLANTVSDENPGIQSFSMQILMTLNAITAELYSEQLIDFPQLFWSVVACLNTVHENEFIEVLSTLSKFISKIDLDSDETVECLIATFPPNWEGRFEGLQPLVMMGLRSANAYEPTIRLLDRLNLLKDSAIIGSGQYRILLALLANIPRFLHAQTTKRFGDDVVDAANVLCAMADRADMGALSRILDSLIKKKFRNKEDFMSQVVSVIKRYFFPEYSAQTLVFLLGLLFNNTAWIKLEMLDFLKHVFKAVDLTDSKFVGLGADLVSPLLRLLMTDYVDLALEVLDEANTISASPFDKHYLMMSSGDASMRREYEKVATLFGIPDESGWSVPIPAVSTARTRNNIHSVFSTCVVSTAKEGDEQPEPPVEPEFNRDDYVHYSPAWPDQREQSLLTRQQSSLQDDESAQDQNSLSHMLATLENLDSFFTKENMDLSGAYGHQYNGSVDTRSTAGTSVGQNNWGLTLDSPQLDQNMQFPSTASFKTLMGDSSATPANFSVSSFRNSARLNMAVPMQLNSKSASNYSSNMQEISSPLGSPMVSGQSPPGEEFEGLFRFEILRPSSKVKKRPSKLNAPLVNNGDPSIPLAKPSPRTPRGSRTPRSPYSKSIRFSRNYSSAYRKSARLYDGPSRDKQDAADAQ</sequence>
<evidence type="ECO:0000313" key="5">
    <source>
        <dbReference type="EMBL" id="KAG7730079.1"/>
    </source>
</evidence>
<feature type="compositionally biased region" description="Low complexity" evidence="1">
    <location>
        <begin position="2423"/>
        <end position="2439"/>
    </location>
</feature>
<evidence type="ECO:0000256" key="1">
    <source>
        <dbReference type="SAM" id="MobiDB-lite"/>
    </source>
</evidence>
<feature type="compositionally biased region" description="Polar residues" evidence="1">
    <location>
        <begin position="47"/>
        <end position="62"/>
    </location>
</feature>
<evidence type="ECO:0000259" key="2">
    <source>
        <dbReference type="Pfam" id="PF14222"/>
    </source>
</evidence>
<dbReference type="PANTHER" id="PTHR12295:SF30">
    <property type="entry name" value="PROTEIN FURRY"/>
    <property type="match status" value="1"/>
</dbReference>
<comment type="caution">
    <text evidence="5">The sequence shown here is derived from an EMBL/GenBank/DDBJ whole genome shotgun (WGS) entry which is preliminary data.</text>
</comment>
<name>A0AAN6D8U2_9ASCO</name>
<feature type="region of interest" description="Disordered" evidence="1">
    <location>
        <begin position="2192"/>
        <end position="2245"/>
    </location>
</feature>
<feature type="region of interest" description="Disordered" evidence="1">
    <location>
        <begin position="2398"/>
        <end position="2473"/>
    </location>
</feature>
<feature type="domain" description="Cell morphogenesis central region" evidence="4">
    <location>
        <begin position="1364"/>
        <end position="1592"/>
    </location>
</feature>
<dbReference type="Pfam" id="PF14222">
    <property type="entry name" value="MOR2-PAG1_N"/>
    <property type="match status" value="1"/>
</dbReference>
<feature type="domain" description="Cell morphogenesis central region" evidence="4">
    <location>
        <begin position="1113"/>
        <end position="1357"/>
    </location>
</feature>
<organism evidence="5 6">
    <name type="scientific">Ogataea haglerorum</name>
    <dbReference type="NCBI Taxonomy" id="1937702"/>
    <lineage>
        <taxon>Eukaryota</taxon>
        <taxon>Fungi</taxon>
        <taxon>Dikarya</taxon>
        <taxon>Ascomycota</taxon>
        <taxon>Saccharomycotina</taxon>
        <taxon>Pichiomycetes</taxon>
        <taxon>Pichiales</taxon>
        <taxon>Pichiaceae</taxon>
        <taxon>Ogataea</taxon>
    </lineage>
</organism>
<dbReference type="Proteomes" id="UP000738402">
    <property type="component" value="Unassembled WGS sequence"/>
</dbReference>
<feature type="region of interest" description="Disordered" evidence="1">
    <location>
        <begin position="217"/>
        <end position="248"/>
    </location>
</feature>
<dbReference type="Pfam" id="PF14225">
    <property type="entry name" value="MOR2-PAG1_C"/>
    <property type="match status" value="1"/>
</dbReference>
<gene>
    <name evidence="5" type="ORF">KL933_001159</name>
</gene>
<feature type="compositionally biased region" description="Basic and acidic residues" evidence="1">
    <location>
        <begin position="1"/>
        <end position="11"/>
    </location>
</feature>
<feature type="compositionally biased region" description="Basic and acidic residues" evidence="1">
    <location>
        <begin position="2462"/>
        <end position="2473"/>
    </location>
</feature>
<feature type="domain" description="Cell morphogenesis central region" evidence="4">
    <location>
        <begin position="1672"/>
        <end position="1849"/>
    </location>
</feature>
<feature type="region of interest" description="Disordered" evidence="1">
    <location>
        <begin position="1"/>
        <end position="86"/>
    </location>
</feature>
<feature type="compositionally biased region" description="Low complexity" evidence="1">
    <location>
        <begin position="2226"/>
        <end position="2236"/>
    </location>
</feature>
<protein>
    <recommendedName>
        <fullName evidence="7">Cell morphogenesis protein PAG1</fullName>
    </recommendedName>
</protein>
<feature type="compositionally biased region" description="Polar residues" evidence="1">
    <location>
        <begin position="2442"/>
        <end position="2452"/>
    </location>
</feature>
<dbReference type="GO" id="GO:0005938">
    <property type="term" value="C:cell cortex"/>
    <property type="evidence" value="ECO:0007669"/>
    <property type="project" value="TreeGrafter"/>
</dbReference>
<dbReference type="Pfam" id="PF14228">
    <property type="entry name" value="MOR2-PAG1_mid"/>
    <property type="match status" value="3"/>
</dbReference>
<proteinExistence type="predicted"/>